<reference evidence="3 4" key="1">
    <citation type="submission" date="2016-11" db="EMBL/GenBank/DDBJ databases">
        <authorList>
            <person name="Varghese N."/>
            <person name="Submissions S."/>
        </authorList>
    </citation>
    <scope>NUCLEOTIDE SEQUENCE [LARGE SCALE GENOMIC DNA]</scope>
    <source>
        <strain evidence="3 4">DSM 29341</strain>
    </source>
</reference>
<dbReference type="AlphaFoldDB" id="A0A1M4X2V4"/>
<feature type="transmembrane region" description="Helical" evidence="1">
    <location>
        <begin position="7"/>
        <end position="29"/>
    </location>
</feature>
<gene>
    <name evidence="3" type="ORF">SAMN05444279_11082</name>
</gene>
<name>A0A1M4X2V4_9RHOB</name>
<evidence type="ECO:0000256" key="1">
    <source>
        <dbReference type="SAM" id="Phobius"/>
    </source>
</evidence>
<proteinExistence type="predicted"/>
<dbReference type="Proteomes" id="UP000325134">
    <property type="component" value="Unassembled WGS sequence"/>
</dbReference>
<keyword evidence="1" id="KW-1133">Transmembrane helix</keyword>
<keyword evidence="1" id="KW-0472">Membrane</keyword>
<protein>
    <recommendedName>
        <fullName evidence="2">Flavinylation-associated cytochrome domain-containing protein</fullName>
    </recommendedName>
</protein>
<evidence type="ECO:0000313" key="3">
    <source>
        <dbReference type="EMBL" id="SHE87522.1"/>
    </source>
</evidence>
<feature type="transmembrane region" description="Helical" evidence="1">
    <location>
        <begin position="41"/>
        <end position="58"/>
    </location>
</feature>
<evidence type="ECO:0000259" key="2">
    <source>
        <dbReference type="Pfam" id="PF14358"/>
    </source>
</evidence>
<feature type="domain" description="Flavinylation-associated cytochrome" evidence="2">
    <location>
        <begin position="7"/>
        <end position="58"/>
    </location>
</feature>
<organism evidence="3 4">
    <name type="scientific">Ruegeria intermedia</name>
    <dbReference type="NCBI Taxonomy" id="996115"/>
    <lineage>
        <taxon>Bacteria</taxon>
        <taxon>Pseudomonadati</taxon>
        <taxon>Pseudomonadota</taxon>
        <taxon>Alphaproteobacteria</taxon>
        <taxon>Rhodobacterales</taxon>
        <taxon>Roseobacteraceae</taxon>
        <taxon>Ruegeria</taxon>
    </lineage>
</organism>
<keyword evidence="4" id="KW-1185">Reference proteome</keyword>
<accession>A0A1M4X2V4</accession>
<dbReference type="EMBL" id="FQVK01000010">
    <property type="protein sequence ID" value="SHE87522.1"/>
    <property type="molecule type" value="Genomic_DNA"/>
</dbReference>
<dbReference type="OrthoDB" id="5363112at2"/>
<feature type="transmembrane region" description="Helical" evidence="1">
    <location>
        <begin position="70"/>
        <end position="90"/>
    </location>
</feature>
<sequence length="159" mass="17119">MSNLRSWATPLTIGSFLIMGTTGSLMFFHLNSGFNKSIHEWAGWAMMIGVAAHLILNWRPFTVYFKRPAALAIIAGCAGLLALSFLPIGGGGNPMLAVFRAINDADAAVVIQLSGLDLETGLQRLEQAGFHAEPGTRISDLTDGDRGRQMQIVDALFTQ</sequence>
<dbReference type="RefSeq" id="WP_149775796.1">
    <property type="nucleotide sequence ID" value="NZ_FQVK01000010.1"/>
</dbReference>
<evidence type="ECO:0000313" key="4">
    <source>
        <dbReference type="Proteomes" id="UP000325134"/>
    </source>
</evidence>
<keyword evidence="1" id="KW-0812">Transmembrane</keyword>
<dbReference type="InterPro" id="IPR025517">
    <property type="entry name" value="DUF4405"/>
</dbReference>
<dbReference type="Pfam" id="PF14358">
    <property type="entry name" value="DUF4405"/>
    <property type="match status" value="1"/>
</dbReference>